<reference evidence="1" key="1">
    <citation type="submission" date="2021-06" db="EMBL/GenBank/DDBJ databases">
        <authorList>
            <person name="Kallberg Y."/>
            <person name="Tangrot J."/>
            <person name="Rosling A."/>
        </authorList>
    </citation>
    <scope>NUCLEOTIDE SEQUENCE</scope>
    <source>
        <strain evidence="1">AZ414A</strain>
    </source>
</reference>
<evidence type="ECO:0000313" key="2">
    <source>
        <dbReference type="Proteomes" id="UP000789706"/>
    </source>
</evidence>
<dbReference type="EMBL" id="CAJVPK010002137">
    <property type="protein sequence ID" value="CAG8606966.1"/>
    <property type="molecule type" value="Genomic_DNA"/>
</dbReference>
<organism evidence="1 2">
    <name type="scientific">Diversispora eburnea</name>
    <dbReference type="NCBI Taxonomy" id="1213867"/>
    <lineage>
        <taxon>Eukaryota</taxon>
        <taxon>Fungi</taxon>
        <taxon>Fungi incertae sedis</taxon>
        <taxon>Mucoromycota</taxon>
        <taxon>Glomeromycotina</taxon>
        <taxon>Glomeromycetes</taxon>
        <taxon>Diversisporales</taxon>
        <taxon>Diversisporaceae</taxon>
        <taxon>Diversispora</taxon>
    </lineage>
</organism>
<protein>
    <submittedName>
        <fullName evidence="1">2249_t:CDS:1</fullName>
    </submittedName>
</protein>
<dbReference type="OrthoDB" id="2372071at2759"/>
<name>A0A9N9GJQ6_9GLOM</name>
<evidence type="ECO:0000313" key="1">
    <source>
        <dbReference type="EMBL" id="CAG8606966.1"/>
    </source>
</evidence>
<keyword evidence="2" id="KW-1185">Reference proteome</keyword>
<dbReference type="AlphaFoldDB" id="A0A9N9GJQ6"/>
<dbReference type="Proteomes" id="UP000789706">
    <property type="component" value="Unassembled WGS sequence"/>
</dbReference>
<accession>A0A9N9GJQ6</accession>
<sequence length="133" mass="15484">MNLRDDRQEKYQDIFVTSLRDDQQNETMKPDEIELTKSQYIEQGLIKELLSDIPIISSVIIPEYRPFQITIQSLDLGITDKTARTQLYKEILSYLLGITLGNLHMKTLRAKKIQMLFGKYGVGIEKIKQVTYN</sequence>
<proteinExistence type="predicted"/>
<comment type="caution">
    <text evidence="1">The sequence shown here is derived from an EMBL/GenBank/DDBJ whole genome shotgun (WGS) entry which is preliminary data.</text>
</comment>
<gene>
    <name evidence="1" type="ORF">DEBURN_LOCUS9791</name>
</gene>